<evidence type="ECO:0000313" key="6">
    <source>
        <dbReference type="EMBL" id="CUA78022.1"/>
    </source>
</evidence>
<feature type="domain" description="Large ribosomal subunit protein eL24-related N-terminal" evidence="5">
    <location>
        <begin position="1"/>
        <end position="65"/>
    </location>
</feature>
<dbReference type="InterPro" id="IPR056366">
    <property type="entry name" value="Ribosomal_eL24"/>
</dbReference>
<evidence type="ECO:0000313" key="7">
    <source>
        <dbReference type="Proteomes" id="UP000044841"/>
    </source>
</evidence>
<dbReference type="Proteomes" id="UP000044841">
    <property type="component" value="Unassembled WGS sequence"/>
</dbReference>
<dbReference type="InterPro" id="IPR038630">
    <property type="entry name" value="L24e/L24_sf"/>
</dbReference>
<protein>
    <submittedName>
        <fullName evidence="6">60S ribosomal protein L24 [Debaryomyces hansenii CBS767]</fullName>
    </submittedName>
</protein>
<dbReference type="PANTHER" id="PTHR10792:SF1">
    <property type="entry name" value="RIBOSOMAL PROTEIN L24"/>
    <property type="match status" value="1"/>
</dbReference>
<dbReference type="GO" id="GO:0003729">
    <property type="term" value="F:mRNA binding"/>
    <property type="evidence" value="ECO:0007669"/>
    <property type="project" value="TreeGrafter"/>
</dbReference>
<evidence type="ECO:0000256" key="1">
    <source>
        <dbReference type="ARBA" id="ARBA00005647"/>
    </source>
</evidence>
<keyword evidence="3" id="KW-0687">Ribonucleoprotein</keyword>
<dbReference type="AlphaFoldDB" id="A0A0K6GHE2"/>
<dbReference type="GO" id="GO:0003735">
    <property type="term" value="F:structural constituent of ribosome"/>
    <property type="evidence" value="ECO:0007669"/>
    <property type="project" value="InterPro"/>
</dbReference>
<comment type="similarity">
    <text evidence="1">Belongs to the eukaryotic ribosomal protein eL24 family.</text>
</comment>
<reference evidence="6 7" key="1">
    <citation type="submission" date="2015-07" db="EMBL/GenBank/DDBJ databases">
        <authorList>
            <person name="Noorani M."/>
        </authorList>
    </citation>
    <scope>NUCLEOTIDE SEQUENCE [LARGE SCALE GENOMIC DNA]</scope>
    <source>
        <strain evidence="6">BBA 69670</strain>
    </source>
</reference>
<dbReference type="CDD" id="cd00472">
    <property type="entry name" value="Ribosomal_L24e_L24"/>
    <property type="match status" value="1"/>
</dbReference>
<dbReference type="InterPro" id="IPR000988">
    <property type="entry name" value="Ribosomal_eL24-rel_N"/>
</dbReference>
<feature type="compositionally biased region" description="Basic and acidic residues" evidence="4">
    <location>
        <begin position="99"/>
        <end position="124"/>
    </location>
</feature>
<evidence type="ECO:0000259" key="5">
    <source>
        <dbReference type="Pfam" id="PF01246"/>
    </source>
</evidence>
<evidence type="ECO:0000256" key="3">
    <source>
        <dbReference type="ARBA" id="ARBA00023274"/>
    </source>
</evidence>
<dbReference type="EMBL" id="CYGV01001944">
    <property type="protein sequence ID" value="CUA78022.1"/>
    <property type="molecule type" value="Genomic_DNA"/>
</dbReference>
<accession>A0A0K6GHE2</accession>
<dbReference type="GO" id="GO:0002181">
    <property type="term" value="P:cytoplasmic translation"/>
    <property type="evidence" value="ECO:0007669"/>
    <property type="project" value="TreeGrafter"/>
</dbReference>
<dbReference type="PANTHER" id="PTHR10792">
    <property type="entry name" value="60S RIBOSOMAL PROTEIN L24"/>
    <property type="match status" value="1"/>
</dbReference>
<dbReference type="SUPFAM" id="SSF57716">
    <property type="entry name" value="Glucocorticoid receptor-like (DNA-binding domain)"/>
    <property type="match status" value="1"/>
</dbReference>
<proteinExistence type="inferred from homology"/>
<gene>
    <name evidence="6" type="ORF">RSOLAG22IIIB_06931</name>
</gene>
<evidence type="ECO:0000256" key="2">
    <source>
        <dbReference type="ARBA" id="ARBA00022980"/>
    </source>
</evidence>
<dbReference type="Gene3D" id="6.10.250.1270">
    <property type="match status" value="1"/>
</dbReference>
<keyword evidence="2 6" id="KW-0689">Ribosomal protein</keyword>
<organism evidence="6 7">
    <name type="scientific">Rhizoctonia solani</name>
    <dbReference type="NCBI Taxonomy" id="456999"/>
    <lineage>
        <taxon>Eukaryota</taxon>
        <taxon>Fungi</taxon>
        <taxon>Dikarya</taxon>
        <taxon>Basidiomycota</taxon>
        <taxon>Agaricomycotina</taxon>
        <taxon>Agaricomycetes</taxon>
        <taxon>Cantharellales</taxon>
        <taxon>Ceratobasidiaceae</taxon>
        <taxon>Rhizoctonia</taxon>
    </lineage>
</organism>
<evidence type="ECO:0000256" key="4">
    <source>
        <dbReference type="SAM" id="MobiDB-lite"/>
    </source>
</evidence>
<dbReference type="Pfam" id="PF01246">
    <property type="entry name" value="Ribosomal_L24e"/>
    <property type="match status" value="1"/>
</dbReference>
<name>A0A0K6GHE2_9AGAM</name>
<feature type="region of interest" description="Disordered" evidence="4">
    <location>
        <begin position="94"/>
        <end position="151"/>
    </location>
</feature>
<dbReference type="Gene3D" id="2.30.170.20">
    <property type="entry name" value="Ribosomal protein L24e"/>
    <property type="match status" value="1"/>
</dbReference>
<dbReference type="FunFam" id="2.30.170.20:FF:000002">
    <property type="entry name" value="60S ribosomal protein L24"/>
    <property type="match status" value="1"/>
</dbReference>
<dbReference type="GO" id="GO:0022625">
    <property type="term" value="C:cytosolic large ribosomal subunit"/>
    <property type="evidence" value="ECO:0007669"/>
    <property type="project" value="TreeGrafter"/>
</dbReference>
<sequence>MKVEIDSFSGRKIYPSKGKLYVRGDSKVFRFSTSKSSSLFLQRKNPRKIAWTVVYRRMHKKGLAEETVKKRSRKTVKHQRGIVGADMATILARRNQSAAEREKARVDAIAKAKAEKKKKEDAKTKSKPAGRTPATAPKVSKQQMKGGKGGR</sequence>
<keyword evidence="7" id="KW-1185">Reference proteome</keyword>